<dbReference type="Gene3D" id="3.30.200.20">
    <property type="entry name" value="Phosphorylase Kinase, domain 1"/>
    <property type="match status" value="1"/>
</dbReference>
<dbReference type="PROSITE" id="PS00108">
    <property type="entry name" value="PROTEIN_KINASE_ST"/>
    <property type="match status" value="1"/>
</dbReference>
<dbReference type="InterPro" id="IPR008271">
    <property type="entry name" value="Ser/Thr_kinase_AS"/>
</dbReference>
<dbReference type="CDD" id="cd14014">
    <property type="entry name" value="STKc_PknB_like"/>
    <property type="match status" value="1"/>
</dbReference>
<keyword evidence="3" id="KW-0808">Transferase</keyword>
<evidence type="ECO:0000256" key="1">
    <source>
        <dbReference type="ARBA" id="ARBA00012513"/>
    </source>
</evidence>
<keyword evidence="2" id="KW-0723">Serine/threonine-protein kinase</keyword>
<dbReference type="Pfam" id="PF00069">
    <property type="entry name" value="Pkinase"/>
    <property type="match status" value="1"/>
</dbReference>
<evidence type="ECO:0000256" key="3">
    <source>
        <dbReference type="ARBA" id="ARBA00022679"/>
    </source>
</evidence>
<dbReference type="EC" id="2.7.11.1" evidence="1"/>
<dbReference type="EMBL" id="BOPC01000023">
    <property type="protein sequence ID" value="GIJ26639.1"/>
    <property type="molecule type" value="Genomic_DNA"/>
</dbReference>
<feature type="compositionally biased region" description="Low complexity" evidence="8">
    <location>
        <begin position="387"/>
        <end position="401"/>
    </location>
</feature>
<feature type="compositionally biased region" description="Low complexity" evidence="8">
    <location>
        <begin position="279"/>
        <end position="297"/>
    </location>
</feature>
<feature type="region of interest" description="Disordered" evidence="8">
    <location>
        <begin position="276"/>
        <end position="359"/>
    </location>
</feature>
<dbReference type="PANTHER" id="PTHR43289">
    <property type="entry name" value="MITOGEN-ACTIVATED PROTEIN KINASE KINASE KINASE 20-RELATED"/>
    <property type="match status" value="1"/>
</dbReference>
<feature type="compositionally biased region" description="Low complexity" evidence="8">
    <location>
        <begin position="449"/>
        <end position="475"/>
    </location>
</feature>
<comment type="caution">
    <text evidence="10">The sequence shown here is derived from an EMBL/GenBank/DDBJ whole genome shotgun (WGS) entry which is preliminary data.</text>
</comment>
<feature type="region of interest" description="Disordered" evidence="8">
    <location>
        <begin position="380"/>
        <end position="422"/>
    </location>
</feature>
<evidence type="ECO:0000313" key="10">
    <source>
        <dbReference type="EMBL" id="GIJ26639.1"/>
    </source>
</evidence>
<feature type="binding site" evidence="7">
    <location>
        <position position="56"/>
    </location>
    <ligand>
        <name>ATP</name>
        <dbReference type="ChEBI" id="CHEBI:30616"/>
    </ligand>
</feature>
<evidence type="ECO:0000259" key="9">
    <source>
        <dbReference type="PROSITE" id="PS50011"/>
    </source>
</evidence>
<dbReference type="SMART" id="SM00220">
    <property type="entry name" value="S_TKc"/>
    <property type="match status" value="1"/>
</dbReference>
<keyword evidence="4 7" id="KW-0547">Nucleotide-binding</keyword>
<evidence type="ECO:0000313" key="11">
    <source>
        <dbReference type="Proteomes" id="UP000653076"/>
    </source>
</evidence>
<dbReference type="Proteomes" id="UP000653076">
    <property type="component" value="Unassembled WGS sequence"/>
</dbReference>
<name>A0ABQ4J8Y6_9ACTN</name>
<keyword evidence="11" id="KW-1185">Reference proteome</keyword>
<keyword evidence="6 7" id="KW-0067">ATP-binding</keyword>
<dbReference type="PROSITE" id="PS00107">
    <property type="entry name" value="PROTEIN_KINASE_ATP"/>
    <property type="match status" value="1"/>
</dbReference>
<dbReference type="SUPFAM" id="SSF56112">
    <property type="entry name" value="Protein kinase-like (PK-like)"/>
    <property type="match status" value="1"/>
</dbReference>
<keyword evidence="5" id="KW-0418">Kinase</keyword>
<evidence type="ECO:0000256" key="8">
    <source>
        <dbReference type="SAM" id="MobiDB-lite"/>
    </source>
</evidence>
<feature type="region of interest" description="Disordered" evidence="8">
    <location>
        <begin position="528"/>
        <end position="553"/>
    </location>
</feature>
<organism evidence="10 11">
    <name type="scientific">Micromonospora qiuiae</name>
    <dbReference type="NCBI Taxonomy" id="502268"/>
    <lineage>
        <taxon>Bacteria</taxon>
        <taxon>Bacillati</taxon>
        <taxon>Actinomycetota</taxon>
        <taxon>Actinomycetes</taxon>
        <taxon>Micromonosporales</taxon>
        <taxon>Micromonosporaceae</taxon>
        <taxon>Micromonospora</taxon>
    </lineage>
</organism>
<protein>
    <recommendedName>
        <fullName evidence="1">non-specific serine/threonine protein kinase</fullName>
        <ecNumber evidence="1">2.7.11.1</ecNumber>
    </recommendedName>
</protein>
<dbReference type="InterPro" id="IPR017441">
    <property type="entry name" value="Protein_kinase_ATP_BS"/>
</dbReference>
<dbReference type="InterPro" id="IPR011009">
    <property type="entry name" value="Kinase-like_dom_sf"/>
</dbReference>
<feature type="region of interest" description="Disordered" evidence="8">
    <location>
        <begin position="449"/>
        <end position="488"/>
    </location>
</feature>
<feature type="compositionally biased region" description="Gly residues" evidence="8">
    <location>
        <begin position="402"/>
        <end position="411"/>
    </location>
</feature>
<evidence type="ECO:0000256" key="4">
    <source>
        <dbReference type="ARBA" id="ARBA00022741"/>
    </source>
</evidence>
<dbReference type="PROSITE" id="PS50011">
    <property type="entry name" value="PROTEIN_KINASE_DOM"/>
    <property type="match status" value="1"/>
</dbReference>
<dbReference type="PANTHER" id="PTHR43289:SF6">
    <property type="entry name" value="SERINE_THREONINE-PROTEIN KINASE NEKL-3"/>
    <property type="match status" value="1"/>
</dbReference>
<reference evidence="10 11" key="1">
    <citation type="submission" date="2021-01" db="EMBL/GenBank/DDBJ databases">
        <title>Whole genome shotgun sequence of Verrucosispora qiuiae NBRC 106684.</title>
        <authorList>
            <person name="Komaki H."/>
            <person name="Tamura T."/>
        </authorList>
    </citation>
    <scope>NUCLEOTIDE SEQUENCE [LARGE SCALE GENOMIC DNA]</scope>
    <source>
        <strain evidence="10 11">NBRC 106684</strain>
    </source>
</reference>
<evidence type="ECO:0000256" key="2">
    <source>
        <dbReference type="ARBA" id="ARBA00022527"/>
    </source>
</evidence>
<gene>
    <name evidence="10" type="ORF">Vqi01_18010</name>
</gene>
<dbReference type="InterPro" id="IPR000719">
    <property type="entry name" value="Prot_kinase_dom"/>
</dbReference>
<dbReference type="Gene3D" id="1.10.510.10">
    <property type="entry name" value="Transferase(Phosphotransferase) domain 1"/>
    <property type="match status" value="1"/>
</dbReference>
<evidence type="ECO:0000256" key="7">
    <source>
        <dbReference type="PROSITE-ProRule" id="PRU10141"/>
    </source>
</evidence>
<feature type="domain" description="Protein kinase" evidence="9">
    <location>
        <begin position="27"/>
        <end position="290"/>
    </location>
</feature>
<evidence type="ECO:0000256" key="5">
    <source>
        <dbReference type="ARBA" id="ARBA00022777"/>
    </source>
</evidence>
<sequence length="576" mass="59137">MVDGPGGQADLTSMSPLTPNLRLQDRYVLHDRIGLGGMSEVWRADDEVLGRPVAVKVLAGAFAVDPDLRAVIQREARAAARLAHPHVTQVYDYGEATLDGGTVPYLVMELVDGRSLADRLAEGPLPWPSALRLGAEVAAALAAAHRIGVVHRDIKPGNVMLTETGAKVLDFGIAALAGPQHAGTGPSGEPIMGTPAYIAPERLRAGAPNPASDVYALGVLLYRTLTGDVPLPVRSWEEAARLHAQPPPVAAPRAPGLPADVADLVLACLDPEPARRPTAGQMAARLRAAAGPAGPAGSPTTVLPITPAPAGGEHTAAVARPAPTHPPTLVDRAGTWSARATPAAPEPTSVHPAAGSDLERTAGFGSVGAVAGSGSVRPAADFDSERAAPSAWSASARPVGGPARGSGGPGRRSGRTPGRSAPPVGALVAGGLALLVGLGVVLALGNDDDGSPSSATASTAPADPAVAPTSTAPAALQPSPSTLPPEPVNLRQTATEIVALLTEAQLVGDVDRKVADRLRKDLTDLARGKPKDREKRIEKLRDRIEDETERGRLPADFADRLDELLDQLEATLSEED</sequence>
<accession>A0ABQ4J8Y6</accession>
<proteinExistence type="predicted"/>
<evidence type="ECO:0000256" key="6">
    <source>
        <dbReference type="ARBA" id="ARBA00022840"/>
    </source>
</evidence>